<dbReference type="AlphaFoldDB" id="A0A516KFE7"/>
<dbReference type="InterPro" id="IPR005229">
    <property type="entry name" value="YicC/YloC-like"/>
</dbReference>
<comment type="cofactor">
    <cofactor evidence="1">
        <name>a divalent metal cation</name>
        <dbReference type="ChEBI" id="CHEBI:60240"/>
    </cofactor>
</comment>
<feature type="domain" description="Endoribonuclease YicC-like C-terminal" evidence="7">
    <location>
        <begin position="175"/>
        <end position="292"/>
    </location>
</feature>
<dbReference type="PANTHER" id="PTHR30636">
    <property type="entry name" value="UPF0701 PROTEIN YICC"/>
    <property type="match status" value="1"/>
</dbReference>
<dbReference type="Pfam" id="PF03755">
    <property type="entry name" value="YicC-like_N"/>
    <property type="match status" value="1"/>
</dbReference>
<protein>
    <submittedName>
        <fullName evidence="8">YicC family protein</fullName>
    </submittedName>
</protein>
<dbReference type="InterPro" id="IPR013551">
    <property type="entry name" value="YicC-like_C"/>
</dbReference>
<dbReference type="Pfam" id="PF08340">
    <property type="entry name" value="YicC-like_C"/>
    <property type="match status" value="1"/>
</dbReference>
<dbReference type="KEGG" id="aqt:FN924_08055"/>
<keyword evidence="3" id="KW-0255">Endonuclease</keyword>
<sequence length="292" mass="34115">MVQSMTGYGRDEQQVHDTRVSVEVRSVNHRFLDISNKMPKSFLVVEDKVKKIVQSYFQRGRIDLFISIEGMGFIERNLQVDWNLLNQYIEKSKELKDKYGLQGDISVDRLTSLEGAFEIVEKEQSQDVLFDVVLRSVSNACEQVKNMREIEGQELIEDMKTRVLFIQETVKKLTERRHVVIEEHRSRIQKRLQEFITEDIADDSRIVQEVALLAEKGDITEELTRLSSHCVQFFDTLEQESAIGRKLDFILQEMHREINTIGSKSTDVQISHWIVLLKSEVEKIKEQVQNIE</sequence>
<evidence type="ECO:0000259" key="7">
    <source>
        <dbReference type="Pfam" id="PF08340"/>
    </source>
</evidence>
<evidence type="ECO:0000256" key="4">
    <source>
        <dbReference type="ARBA" id="ARBA00022801"/>
    </source>
</evidence>
<dbReference type="GO" id="GO:0004521">
    <property type="term" value="F:RNA endonuclease activity"/>
    <property type="evidence" value="ECO:0007669"/>
    <property type="project" value="InterPro"/>
</dbReference>
<evidence type="ECO:0000259" key="6">
    <source>
        <dbReference type="Pfam" id="PF03755"/>
    </source>
</evidence>
<dbReference type="OrthoDB" id="9771229at2"/>
<feature type="domain" description="Endoribonuclease YicC-like N-terminal" evidence="6">
    <location>
        <begin position="2"/>
        <end position="155"/>
    </location>
</feature>
<evidence type="ECO:0000256" key="2">
    <source>
        <dbReference type="ARBA" id="ARBA00022722"/>
    </source>
</evidence>
<dbReference type="EMBL" id="CP041666">
    <property type="protein sequence ID" value="QDP40124.1"/>
    <property type="molecule type" value="Genomic_DNA"/>
</dbReference>
<keyword evidence="9" id="KW-1185">Reference proteome</keyword>
<dbReference type="PANTHER" id="PTHR30636:SF3">
    <property type="entry name" value="UPF0701 PROTEIN YICC"/>
    <property type="match status" value="1"/>
</dbReference>
<proteinExistence type="inferred from homology"/>
<evidence type="ECO:0000256" key="1">
    <source>
        <dbReference type="ARBA" id="ARBA00001968"/>
    </source>
</evidence>
<comment type="similarity">
    <text evidence="5">Belongs to the YicC/YloC family.</text>
</comment>
<accession>A0A516KFE7</accession>
<evidence type="ECO:0000313" key="8">
    <source>
        <dbReference type="EMBL" id="QDP40124.1"/>
    </source>
</evidence>
<evidence type="ECO:0000313" key="9">
    <source>
        <dbReference type="Proteomes" id="UP000315215"/>
    </source>
</evidence>
<dbReference type="GO" id="GO:0016787">
    <property type="term" value="F:hydrolase activity"/>
    <property type="evidence" value="ECO:0007669"/>
    <property type="project" value="UniProtKB-KW"/>
</dbReference>
<dbReference type="InterPro" id="IPR013527">
    <property type="entry name" value="YicC-like_N"/>
</dbReference>
<evidence type="ECO:0000256" key="3">
    <source>
        <dbReference type="ARBA" id="ARBA00022759"/>
    </source>
</evidence>
<keyword evidence="2" id="KW-0540">Nuclease</keyword>
<dbReference type="NCBIfam" id="TIGR00255">
    <property type="entry name" value="YicC/YloC family endoribonuclease"/>
    <property type="match status" value="1"/>
</dbReference>
<dbReference type="RefSeq" id="WP_143893395.1">
    <property type="nucleotide sequence ID" value="NZ_CP041666.1"/>
</dbReference>
<organism evidence="8 9">
    <name type="scientific">Radiobacillus deserti</name>
    <dbReference type="NCBI Taxonomy" id="2594883"/>
    <lineage>
        <taxon>Bacteria</taxon>
        <taxon>Bacillati</taxon>
        <taxon>Bacillota</taxon>
        <taxon>Bacilli</taxon>
        <taxon>Bacillales</taxon>
        <taxon>Bacillaceae</taxon>
        <taxon>Radiobacillus</taxon>
    </lineage>
</organism>
<reference evidence="8 9" key="1">
    <citation type="submission" date="2019-07" db="EMBL/GenBank/DDBJ databases">
        <authorList>
            <person name="Li J."/>
        </authorList>
    </citation>
    <scope>NUCLEOTIDE SEQUENCE [LARGE SCALE GENOMIC DNA]</scope>
    <source>
        <strain evidence="8 9">TKL69</strain>
    </source>
</reference>
<keyword evidence="4" id="KW-0378">Hydrolase</keyword>
<evidence type="ECO:0000256" key="5">
    <source>
        <dbReference type="ARBA" id="ARBA00035648"/>
    </source>
</evidence>
<gene>
    <name evidence="8" type="ORF">FN924_08055</name>
</gene>
<name>A0A516KFE7_9BACI</name>
<dbReference type="Proteomes" id="UP000315215">
    <property type="component" value="Chromosome"/>
</dbReference>